<dbReference type="EMBL" id="LVLJ01001570">
    <property type="protein sequence ID" value="OAE28922.1"/>
    <property type="molecule type" value="Genomic_DNA"/>
</dbReference>
<evidence type="ECO:0000313" key="2">
    <source>
        <dbReference type="Proteomes" id="UP000077202"/>
    </source>
</evidence>
<dbReference type="Proteomes" id="UP000077202">
    <property type="component" value="Unassembled WGS sequence"/>
</dbReference>
<gene>
    <name evidence="1" type="ORF">AXG93_1981s1000</name>
</gene>
<organism evidence="1 2">
    <name type="scientific">Marchantia polymorpha subsp. ruderalis</name>
    <dbReference type="NCBI Taxonomy" id="1480154"/>
    <lineage>
        <taxon>Eukaryota</taxon>
        <taxon>Viridiplantae</taxon>
        <taxon>Streptophyta</taxon>
        <taxon>Embryophyta</taxon>
        <taxon>Marchantiophyta</taxon>
        <taxon>Marchantiopsida</taxon>
        <taxon>Marchantiidae</taxon>
        <taxon>Marchantiales</taxon>
        <taxon>Marchantiaceae</taxon>
        <taxon>Marchantia</taxon>
    </lineage>
</organism>
<sequence>MRVPVEKPAEVLVVSSDIEKDPMALEKIAERVVEDIVKKIAASQKVMSPQTSTGTVILETSEDPLAEEIQSQGLNAADVLCGQVIPLLRYFDSKLEKYAGTTTRSYVELVRNKTRAKMAATSAEPTKERQLQETEAKYKVLWKRLVEEVELRRYSEKTSEDLCEYIEVTMCATANLRDTLEASRVELEAQPPRACPGARARGHAHGHASFAFSIRGMPSRVVFNVESQRVHEPTTALERKEQVHAAELAAKIKTQKWLQLRDLERCAIAMIACSVSGQRQLARKLDVFLQVRARQC</sequence>
<proteinExistence type="predicted"/>
<accession>A0A176W947</accession>
<name>A0A176W947_MARPO</name>
<protein>
    <submittedName>
        <fullName evidence="1">Uncharacterized protein</fullName>
    </submittedName>
</protein>
<dbReference type="AlphaFoldDB" id="A0A176W947"/>
<evidence type="ECO:0000313" key="1">
    <source>
        <dbReference type="EMBL" id="OAE28922.1"/>
    </source>
</evidence>
<keyword evidence="2" id="KW-1185">Reference proteome</keyword>
<reference evidence="1" key="1">
    <citation type="submission" date="2016-03" db="EMBL/GenBank/DDBJ databases">
        <title>Mechanisms controlling the formation of the plant cell surface in tip-growing cells are functionally conserved among land plants.</title>
        <authorList>
            <person name="Honkanen S."/>
            <person name="Jones V.A."/>
            <person name="Morieri G."/>
            <person name="Champion C."/>
            <person name="Hetherington A.J."/>
            <person name="Kelly S."/>
            <person name="Saint-Marcoux D."/>
            <person name="Proust H."/>
            <person name="Prescott H."/>
            <person name="Dolan L."/>
        </authorList>
    </citation>
    <scope>NUCLEOTIDE SEQUENCE [LARGE SCALE GENOMIC DNA]</scope>
    <source>
        <tissue evidence="1">Whole gametophyte</tissue>
    </source>
</reference>
<comment type="caution">
    <text evidence="1">The sequence shown here is derived from an EMBL/GenBank/DDBJ whole genome shotgun (WGS) entry which is preliminary data.</text>
</comment>